<keyword evidence="7" id="KW-0010">Activator</keyword>
<dbReference type="PANTHER" id="PTHR47655">
    <property type="entry name" value="QUINIC ACID UTILIZATION ACTIVATOR"/>
    <property type="match status" value="1"/>
</dbReference>
<keyword evidence="3" id="KW-0862">Zinc</keyword>
<evidence type="ECO:0000256" key="2">
    <source>
        <dbReference type="ARBA" id="ARBA00022723"/>
    </source>
</evidence>
<evidence type="ECO:0000313" key="12">
    <source>
        <dbReference type="EMBL" id="RDL31481.1"/>
    </source>
</evidence>
<evidence type="ECO:0000256" key="3">
    <source>
        <dbReference type="ARBA" id="ARBA00022833"/>
    </source>
</evidence>
<dbReference type="CDD" id="cd12148">
    <property type="entry name" value="fungal_TF_MHR"/>
    <property type="match status" value="1"/>
</dbReference>
<dbReference type="PROSITE" id="PS50048">
    <property type="entry name" value="ZN2_CY6_FUNGAL_2"/>
    <property type="match status" value="1"/>
</dbReference>
<evidence type="ECO:0000256" key="10">
    <source>
        <dbReference type="SAM" id="MobiDB-lite"/>
    </source>
</evidence>
<dbReference type="GeneID" id="43602539"/>
<feature type="region of interest" description="Disordered" evidence="10">
    <location>
        <begin position="279"/>
        <end position="347"/>
    </location>
</feature>
<sequence length="1037" mass="114933">MLFLNWRTKWLGRLSKHRVKPLPQTFPAFCESVGLESWNFWSQTRTRPLLDDVTADELYDEAGAVIIECFHGSHNRPITSILLDIDPYVWPRDPARRAIRSSRISVSAASGRIESTRSQVGMASPTTENELGLAKDPEPVGGDDEDAILTAKRSKKGQGPRKRVSQACDKCRSRKDKCDGKKPACSTCISNARTCSYDTNVKKRGLPEGYVRGLEKLWGVAIQGADDIEETILEALKNGKEVDTSSLKTWNDEANSEKLVNVWRRSHLSRELERLLSGLEPSAESSNKRKRAGSDFQAAQRPDLYRPTELEPVFQPGNEECPYPPYIDTSNEFADSSSLDGAGERGQYATRSASILTPSYGGTAATPISSTGPPDLPSETWHLLDVHFSYTHPWLPIIEKHDILRTSYQYPESQRPPSSSGDQAALWAVIAYAKFQHRAINNIPRAQGSVRDMVWTAERMYSQARSLIPDEEGIWELGHIQALLILTLSNMGIGHLDRAWLLVGQAVRAATQLGIANSNSEDPTPTSSSAKSRAKHVFLGCFVLDTIIAARLGRRPHLRRDDIDEVGPLDEDGLDEWDPWNDCLSVRRESSGNSRVPASILSTFNRLIQLLKVLNDAICVSRNSDALQISSGLLEKLYAWGEGQPSPLYFDSSARSREQISSLLPHQYHLHAAYLTTLATSQLLSHISSPGRVDLEPCIPIPGQLLELLKNHSHKFGLLIVPPTYEYFMKRAHDVLNEVQGNIENTHIMINDWRHGLDIQLDAMEPAWPSFELLKNSVSCPPSSHNHREGGVALDRITGTNQPADTPLSTATPPSATSFERPGSYRPPVLAPQRNMQRPRTMSQPVMAPPPRPLPRSESFGRTSGPGLPELPTIYQDSRALLGPRNADSSRSTVMKSPGDLSKLDYASLDTLPSVDPQLQSSICTGSENDIDPLFNEFAALDAMEWTGNWDQSLLNLGFTDRDNMNQDFYAFCQDPDPFHPNNVFQQLAANSSTEGTNFFGGPGFLGVRVDEEDEGIEAGQILQALRAAEDQQALVR</sequence>
<dbReference type="InterPro" id="IPR001138">
    <property type="entry name" value="Zn2Cys6_DnaBD"/>
</dbReference>
<dbReference type="AlphaFoldDB" id="A0A370TBQ0"/>
<dbReference type="SMART" id="SM00906">
    <property type="entry name" value="Fungal_trans"/>
    <property type="match status" value="1"/>
</dbReference>
<dbReference type="GO" id="GO:0003677">
    <property type="term" value="F:DNA binding"/>
    <property type="evidence" value="ECO:0007669"/>
    <property type="project" value="UniProtKB-KW"/>
</dbReference>
<dbReference type="RefSeq" id="XP_031865612.1">
    <property type="nucleotide sequence ID" value="XM_032018313.1"/>
</dbReference>
<keyword evidence="6" id="KW-0238">DNA-binding</keyword>
<dbReference type="Pfam" id="PF00172">
    <property type="entry name" value="Zn_clus"/>
    <property type="match status" value="1"/>
</dbReference>
<dbReference type="PROSITE" id="PS00463">
    <property type="entry name" value="ZN2_CY6_FUNGAL_1"/>
    <property type="match status" value="1"/>
</dbReference>
<reference evidence="12 13" key="1">
    <citation type="journal article" date="2018" name="IMA Fungus">
        <title>IMA Genome-F 9: Draft genome sequence of Annulohypoxylon stygium, Aspergillus mulundensis, Berkeleyomyces basicola (syn. Thielaviopsis basicola), Ceratocystis smalleyi, two Cercospora beticola strains, Coleophoma cylindrospora, Fusarium fracticaudum, Phialophora cf. hyalina, and Morchella septimelata.</title>
        <authorList>
            <person name="Wingfield B.D."/>
            <person name="Bills G.F."/>
            <person name="Dong Y."/>
            <person name="Huang W."/>
            <person name="Nel W.J."/>
            <person name="Swalarsk-Parry B.S."/>
            <person name="Vaghefi N."/>
            <person name="Wilken P.M."/>
            <person name="An Z."/>
            <person name="de Beer Z.W."/>
            <person name="De Vos L."/>
            <person name="Chen L."/>
            <person name="Duong T.A."/>
            <person name="Gao Y."/>
            <person name="Hammerbacher A."/>
            <person name="Kikkert J.R."/>
            <person name="Li Y."/>
            <person name="Li H."/>
            <person name="Li K."/>
            <person name="Li Q."/>
            <person name="Liu X."/>
            <person name="Ma X."/>
            <person name="Naidoo K."/>
            <person name="Pethybridge S.J."/>
            <person name="Sun J."/>
            <person name="Steenkamp E.T."/>
            <person name="van der Nest M.A."/>
            <person name="van Wyk S."/>
            <person name="Wingfield M.J."/>
            <person name="Xiong C."/>
            <person name="Yue Q."/>
            <person name="Zhang X."/>
        </authorList>
    </citation>
    <scope>NUCLEOTIDE SEQUENCE [LARGE SCALE GENOMIC DNA]</scope>
    <source>
        <strain evidence="12 13">BP 5553</strain>
    </source>
</reference>
<dbReference type="Pfam" id="PF04082">
    <property type="entry name" value="Fungal_trans"/>
    <property type="match status" value="1"/>
</dbReference>
<evidence type="ECO:0000256" key="7">
    <source>
        <dbReference type="ARBA" id="ARBA00023159"/>
    </source>
</evidence>
<dbReference type="InterPro" id="IPR036864">
    <property type="entry name" value="Zn2-C6_fun-type_DNA-bd_sf"/>
</dbReference>
<keyword evidence="8" id="KW-0804">Transcription</keyword>
<comment type="subcellular location">
    <subcellularLocation>
        <location evidence="1">Nucleus</location>
    </subcellularLocation>
</comment>
<dbReference type="InterPro" id="IPR007219">
    <property type="entry name" value="XnlR_reg_dom"/>
</dbReference>
<feature type="compositionally biased region" description="Polar residues" evidence="10">
    <location>
        <begin position="116"/>
        <end position="129"/>
    </location>
</feature>
<dbReference type="InterPro" id="IPR052783">
    <property type="entry name" value="Metabolic/Drug-Res_Regulator"/>
</dbReference>
<keyword evidence="4" id="KW-0672">Quinate metabolism</keyword>
<evidence type="ECO:0000256" key="6">
    <source>
        <dbReference type="ARBA" id="ARBA00023125"/>
    </source>
</evidence>
<organism evidence="12 13">
    <name type="scientific">Venustampulla echinocandica</name>
    <dbReference type="NCBI Taxonomy" id="2656787"/>
    <lineage>
        <taxon>Eukaryota</taxon>
        <taxon>Fungi</taxon>
        <taxon>Dikarya</taxon>
        <taxon>Ascomycota</taxon>
        <taxon>Pezizomycotina</taxon>
        <taxon>Leotiomycetes</taxon>
        <taxon>Helotiales</taxon>
        <taxon>Pleuroascaceae</taxon>
        <taxon>Venustampulla</taxon>
    </lineage>
</organism>
<evidence type="ECO:0000313" key="13">
    <source>
        <dbReference type="Proteomes" id="UP000254866"/>
    </source>
</evidence>
<evidence type="ECO:0000256" key="9">
    <source>
        <dbReference type="ARBA" id="ARBA00023242"/>
    </source>
</evidence>
<feature type="region of interest" description="Disordered" evidence="10">
    <location>
        <begin position="115"/>
        <end position="142"/>
    </location>
</feature>
<comment type="caution">
    <text evidence="12">The sequence shown here is derived from an EMBL/GenBank/DDBJ whole genome shotgun (WGS) entry which is preliminary data.</text>
</comment>
<accession>A0A370TBQ0</accession>
<dbReference type="EMBL" id="NPIC01000012">
    <property type="protein sequence ID" value="RDL31481.1"/>
    <property type="molecule type" value="Genomic_DNA"/>
</dbReference>
<evidence type="ECO:0000256" key="5">
    <source>
        <dbReference type="ARBA" id="ARBA00023015"/>
    </source>
</evidence>
<dbReference type="SMART" id="SM00066">
    <property type="entry name" value="GAL4"/>
    <property type="match status" value="1"/>
</dbReference>
<dbReference type="GO" id="GO:0000981">
    <property type="term" value="F:DNA-binding transcription factor activity, RNA polymerase II-specific"/>
    <property type="evidence" value="ECO:0007669"/>
    <property type="project" value="InterPro"/>
</dbReference>
<dbReference type="Gene3D" id="4.10.240.10">
    <property type="entry name" value="Zn(2)-C6 fungal-type DNA-binding domain"/>
    <property type="match status" value="1"/>
</dbReference>
<feature type="compositionally biased region" description="Low complexity" evidence="10">
    <location>
        <begin position="803"/>
        <end position="818"/>
    </location>
</feature>
<keyword evidence="9" id="KW-0539">Nucleus</keyword>
<dbReference type="SUPFAM" id="SSF57701">
    <property type="entry name" value="Zn2/Cys6 DNA-binding domain"/>
    <property type="match status" value="1"/>
</dbReference>
<feature type="compositionally biased region" description="Polar residues" evidence="10">
    <location>
        <begin position="834"/>
        <end position="844"/>
    </location>
</feature>
<dbReference type="OrthoDB" id="3364175at2759"/>
<dbReference type="Proteomes" id="UP000254866">
    <property type="component" value="Unassembled WGS sequence"/>
</dbReference>
<name>A0A370TBQ0_9HELO</name>
<gene>
    <name evidence="12" type="ORF">BP5553_09690</name>
</gene>
<keyword evidence="2" id="KW-0479">Metal-binding</keyword>
<feature type="domain" description="Zn(2)-C6 fungal-type" evidence="11">
    <location>
        <begin position="167"/>
        <end position="197"/>
    </location>
</feature>
<evidence type="ECO:0000256" key="1">
    <source>
        <dbReference type="ARBA" id="ARBA00004123"/>
    </source>
</evidence>
<evidence type="ECO:0000259" key="11">
    <source>
        <dbReference type="PROSITE" id="PS50048"/>
    </source>
</evidence>
<keyword evidence="13" id="KW-1185">Reference proteome</keyword>
<feature type="region of interest" description="Disordered" evidence="10">
    <location>
        <begin position="797"/>
        <end position="869"/>
    </location>
</feature>
<proteinExistence type="predicted"/>
<dbReference type="GO" id="GO:0045944">
    <property type="term" value="P:positive regulation of transcription by RNA polymerase II"/>
    <property type="evidence" value="ECO:0007669"/>
    <property type="project" value="TreeGrafter"/>
</dbReference>
<dbReference type="CDD" id="cd00067">
    <property type="entry name" value="GAL4"/>
    <property type="match status" value="1"/>
</dbReference>
<evidence type="ECO:0000256" key="8">
    <source>
        <dbReference type="ARBA" id="ARBA00023163"/>
    </source>
</evidence>
<dbReference type="STRING" id="2656787.A0A370TBQ0"/>
<dbReference type="FunFam" id="4.10.240.10:FF:000005">
    <property type="entry name" value="Quinic acid utilization activator"/>
    <property type="match status" value="1"/>
</dbReference>
<dbReference type="GO" id="GO:0005634">
    <property type="term" value="C:nucleus"/>
    <property type="evidence" value="ECO:0007669"/>
    <property type="project" value="UniProtKB-SubCell"/>
</dbReference>
<dbReference type="GO" id="GO:0006351">
    <property type="term" value="P:DNA-templated transcription"/>
    <property type="evidence" value="ECO:0007669"/>
    <property type="project" value="InterPro"/>
</dbReference>
<dbReference type="GO" id="GO:0008270">
    <property type="term" value="F:zinc ion binding"/>
    <property type="evidence" value="ECO:0007669"/>
    <property type="project" value="InterPro"/>
</dbReference>
<keyword evidence="5" id="KW-0805">Transcription regulation</keyword>
<protein>
    <recommendedName>
        <fullName evidence="11">Zn(2)-C6 fungal-type domain-containing protein</fullName>
    </recommendedName>
</protein>
<feature type="compositionally biased region" description="Polar residues" evidence="10">
    <location>
        <begin position="328"/>
        <end position="339"/>
    </location>
</feature>
<evidence type="ECO:0000256" key="4">
    <source>
        <dbReference type="ARBA" id="ARBA00022911"/>
    </source>
</evidence>
<dbReference type="PANTHER" id="PTHR47655:SF2">
    <property type="entry name" value="QUINIC ACID UTILIZATION ACTIVATOR"/>
    <property type="match status" value="1"/>
</dbReference>